<feature type="transmembrane region" description="Helical" evidence="1">
    <location>
        <begin position="6"/>
        <end position="29"/>
    </location>
</feature>
<evidence type="ECO:0000256" key="1">
    <source>
        <dbReference type="SAM" id="Phobius"/>
    </source>
</evidence>
<comment type="caution">
    <text evidence="2">The sequence shown here is derived from an EMBL/GenBank/DDBJ whole genome shotgun (WGS) entry which is preliminary data.</text>
</comment>
<keyword evidence="1" id="KW-0472">Membrane</keyword>
<proteinExistence type="predicted"/>
<dbReference type="RefSeq" id="WP_250926978.1">
    <property type="nucleotide sequence ID" value="NZ_JAMQBK010000008.1"/>
</dbReference>
<evidence type="ECO:0000313" key="2">
    <source>
        <dbReference type="EMBL" id="MCM2369303.1"/>
    </source>
</evidence>
<keyword evidence="1" id="KW-0812">Transmembrane</keyword>
<organism evidence="2 3">
    <name type="scientific">Aporhodopirellula aestuarii</name>
    <dbReference type="NCBI Taxonomy" id="2950107"/>
    <lineage>
        <taxon>Bacteria</taxon>
        <taxon>Pseudomonadati</taxon>
        <taxon>Planctomycetota</taxon>
        <taxon>Planctomycetia</taxon>
        <taxon>Pirellulales</taxon>
        <taxon>Pirellulaceae</taxon>
        <taxon>Aporhodopirellula</taxon>
    </lineage>
</organism>
<accession>A0ABT0TXG5</accession>
<gene>
    <name evidence="2" type="ORF">NB063_01580</name>
</gene>
<dbReference type="Proteomes" id="UP001202961">
    <property type="component" value="Unassembled WGS sequence"/>
</dbReference>
<feature type="transmembrane region" description="Helical" evidence="1">
    <location>
        <begin position="41"/>
        <end position="58"/>
    </location>
</feature>
<sequence length="97" mass="10417">MAQIVFIASAFSALGLPIIALLALMLAKLTTGMAARKAERRFLAVLIVMTLVTAHTVMMQNAAWLIHTTTLSLMVVGSLWIPGQQTLSESNDPFFAG</sequence>
<keyword evidence="1" id="KW-1133">Transmembrane helix</keyword>
<dbReference type="EMBL" id="JAMQBK010000008">
    <property type="protein sequence ID" value="MCM2369303.1"/>
    <property type="molecule type" value="Genomic_DNA"/>
</dbReference>
<protein>
    <submittedName>
        <fullName evidence="2">Uncharacterized protein</fullName>
    </submittedName>
</protein>
<evidence type="ECO:0000313" key="3">
    <source>
        <dbReference type="Proteomes" id="UP001202961"/>
    </source>
</evidence>
<keyword evidence="3" id="KW-1185">Reference proteome</keyword>
<reference evidence="2 3" key="1">
    <citation type="journal article" date="2022" name="Syst. Appl. Microbiol.">
        <title>Rhodopirellula aestuarii sp. nov., a novel member of the genus Rhodopirellula isolated from brackish sediments collected in the Tagus River estuary, Portugal.</title>
        <authorList>
            <person name="Vitorino I.R."/>
            <person name="Klimek D."/>
            <person name="Calusinska M."/>
            <person name="Lobo-da-Cunha A."/>
            <person name="Vasconcelos V."/>
            <person name="Lage O.M."/>
        </authorList>
    </citation>
    <scope>NUCLEOTIDE SEQUENCE [LARGE SCALE GENOMIC DNA]</scope>
    <source>
        <strain evidence="2 3">ICT_H3.1</strain>
    </source>
</reference>
<name>A0ABT0TXG5_9BACT</name>